<accession>A0A3B1C2R0</accession>
<keyword evidence="1" id="KW-0129">CBS domain</keyword>
<proteinExistence type="predicted"/>
<dbReference type="EMBL" id="UOGA01000087">
    <property type="protein sequence ID" value="VAX17160.1"/>
    <property type="molecule type" value="Genomic_DNA"/>
</dbReference>
<dbReference type="PANTHER" id="PTHR43080:SF2">
    <property type="entry name" value="CBS DOMAIN-CONTAINING PROTEIN"/>
    <property type="match status" value="1"/>
</dbReference>
<feature type="domain" description="CBS" evidence="2">
    <location>
        <begin position="14"/>
        <end position="71"/>
    </location>
</feature>
<dbReference type="Pfam" id="PF00571">
    <property type="entry name" value="CBS"/>
    <property type="match status" value="2"/>
</dbReference>
<dbReference type="Gene3D" id="3.10.580.10">
    <property type="entry name" value="CBS-domain"/>
    <property type="match status" value="1"/>
</dbReference>
<dbReference type="PANTHER" id="PTHR43080">
    <property type="entry name" value="CBS DOMAIN-CONTAINING PROTEIN CBSX3, MITOCHONDRIAL"/>
    <property type="match status" value="1"/>
</dbReference>
<organism evidence="3">
    <name type="scientific">hydrothermal vent metagenome</name>
    <dbReference type="NCBI Taxonomy" id="652676"/>
    <lineage>
        <taxon>unclassified sequences</taxon>
        <taxon>metagenomes</taxon>
        <taxon>ecological metagenomes</taxon>
    </lineage>
</organism>
<sequence>MSDFNTLLAVKDLMAKDILTAPDSASIVEIAKALTGNSAGSVVITGAGGDVVGIITESDIVSKVVAQTKDPAQTKAGEIMSSNLIKIAGDCSIFEARKAMTDGDVKHLIVEEDGKQIGVISSTSLGG</sequence>
<reference evidence="3" key="1">
    <citation type="submission" date="2018-06" db="EMBL/GenBank/DDBJ databases">
        <authorList>
            <person name="Zhirakovskaya E."/>
        </authorList>
    </citation>
    <scope>NUCLEOTIDE SEQUENCE</scope>
</reference>
<evidence type="ECO:0000259" key="2">
    <source>
        <dbReference type="PROSITE" id="PS51371"/>
    </source>
</evidence>
<dbReference type="InterPro" id="IPR000644">
    <property type="entry name" value="CBS_dom"/>
</dbReference>
<dbReference type="PROSITE" id="PS51371">
    <property type="entry name" value="CBS"/>
    <property type="match status" value="1"/>
</dbReference>
<dbReference type="InterPro" id="IPR051257">
    <property type="entry name" value="Diverse_CBS-Domain"/>
</dbReference>
<dbReference type="SUPFAM" id="SSF54631">
    <property type="entry name" value="CBS-domain pair"/>
    <property type="match status" value="1"/>
</dbReference>
<dbReference type="AlphaFoldDB" id="A0A3B1C2R0"/>
<protein>
    <recommendedName>
        <fullName evidence="2">CBS domain-containing protein</fullName>
    </recommendedName>
</protein>
<evidence type="ECO:0000313" key="3">
    <source>
        <dbReference type="EMBL" id="VAX17160.1"/>
    </source>
</evidence>
<dbReference type="InterPro" id="IPR046342">
    <property type="entry name" value="CBS_dom_sf"/>
</dbReference>
<gene>
    <name evidence="3" type="ORF">MNBD_NITROSPINAE04-1677</name>
</gene>
<evidence type="ECO:0000256" key="1">
    <source>
        <dbReference type="ARBA" id="ARBA00023122"/>
    </source>
</evidence>
<name>A0A3B1C2R0_9ZZZZ</name>